<sequence>MCKEIYASSPTSEKRKSSEVDRSQWFKKHQTDLRVLLSMNMFNPGSFPRGYEFESFLLNQARENFKSINQPVKKKRATYTEGSKQVIRLIDPLLPTGSYRERRVPQIPTTVLPQYIEVLEQNTGSLQPFTRMYYDSKDGELVVKEILKNLS</sequence>
<accession>A0ACB9D4V4</accession>
<keyword evidence="2" id="KW-1185">Reference proteome</keyword>
<dbReference type="EMBL" id="CM042037">
    <property type="protein sequence ID" value="KAI3741614.1"/>
    <property type="molecule type" value="Genomic_DNA"/>
</dbReference>
<proteinExistence type="predicted"/>
<reference evidence="1 2" key="2">
    <citation type="journal article" date="2022" name="Mol. Ecol. Resour.">
        <title>The genomes of chicory, endive, great burdock and yacon provide insights into Asteraceae paleo-polyploidization history and plant inulin production.</title>
        <authorList>
            <person name="Fan W."/>
            <person name="Wang S."/>
            <person name="Wang H."/>
            <person name="Wang A."/>
            <person name="Jiang F."/>
            <person name="Liu H."/>
            <person name="Zhao H."/>
            <person name="Xu D."/>
            <person name="Zhang Y."/>
        </authorList>
    </citation>
    <scope>NUCLEOTIDE SEQUENCE [LARGE SCALE GENOMIC DNA]</scope>
    <source>
        <strain evidence="2">cv. Yunnan</strain>
        <tissue evidence="1">Leaves</tissue>
    </source>
</reference>
<organism evidence="1 2">
    <name type="scientific">Smallanthus sonchifolius</name>
    <dbReference type="NCBI Taxonomy" id="185202"/>
    <lineage>
        <taxon>Eukaryota</taxon>
        <taxon>Viridiplantae</taxon>
        <taxon>Streptophyta</taxon>
        <taxon>Embryophyta</taxon>
        <taxon>Tracheophyta</taxon>
        <taxon>Spermatophyta</taxon>
        <taxon>Magnoliopsida</taxon>
        <taxon>eudicotyledons</taxon>
        <taxon>Gunneridae</taxon>
        <taxon>Pentapetalae</taxon>
        <taxon>asterids</taxon>
        <taxon>campanulids</taxon>
        <taxon>Asterales</taxon>
        <taxon>Asteraceae</taxon>
        <taxon>Asteroideae</taxon>
        <taxon>Heliantheae alliance</taxon>
        <taxon>Millerieae</taxon>
        <taxon>Smallanthus</taxon>
    </lineage>
</organism>
<reference evidence="2" key="1">
    <citation type="journal article" date="2022" name="Mol. Ecol. Resour.">
        <title>The genomes of chicory, endive, great burdock and yacon provide insights into Asteraceae palaeo-polyploidization history and plant inulin production.</title>
        <authorList>
            <person name="Fan W."/>
            <person name="Wang S."/>
            <person name="Wang H."/>
            <person name="Wang A."/>
            <person name="Jiang F."/>
            <person name="Liu H."/>
            <person name="Zhao H."/>
            <person name="Xu D."/>
            <person name="Zhang Y."/>
        </authorList>
    </citation>
    <scope>NUCLEOTIDE SEQUENCE [LARGE SCALE GENOMIC DNA]</scope>
    <source>
        <strain evidence="2">cv. Yunnan</strain>
    </source>
</reference>
<evidence type="ECO:0000313" key="1">
    <source>
        <dbReference type="EMBL" id="KAI3741614.1"/>
    </source>
</evidence>
<gene>
    <name evidence="1" type="ORF">L1987_59288</name>
</gene>
<name>A0ACB9D4V4_9ASTR</name>
<dbReference type="Proteomes" id="UP001056120">
    <property type="component" value="Linkage Group LG20"/>
</dbReference>
<protein>
    <submittedName>
        <fullName evidence="1">Uncharacterized protein</fullName>
    </submittedName>
</protein>
<comment type="caution">
    <text evidence="1">The sequence shown here is derived from an EMBL/GenBank/DDBJ whole genome shotgun (WGS) entry which is preliminary data.</text>
</comment>
<evidence type="ECO:0000313" key="2">
    <source>
        <dbReference type="Proteomes" id="UP001056120"/>
    </source>
</evidence>